<dbReference type="Pfam" id="PF12836">
    <property type="entry name" value="HHH_3"/>
    <property type="match status" value="1"/>
</dbReference>
<dbReference type="PANTHER" id="PTHR21180:SF32">
    <property type="entry name" value="ENDONUCLEASE_EXONUCLEASE_PHOSPHATASE FAMILY DOMAIN-CONTAINING PROTEIN 1"/>
    <property type="match status" value="1"/>
</dbReference>
<dbReference type="InterPro" id="IPR010994">
    <property type="entry name" value="RuvA_2-like"/>
</dbReference>
<protein>
    <submittedName>
        <fullName evidence="4">Competence protein ComEA</fullName>
    </submittedName>
</protein>
<feature type="region of interest" description="Disordered" evidence="1">
    <location>
        <begin position="149"/>
        <end position="182"/>
    </location>
</feature>
<dbReference type="GO" id="GO:0003677">
    <property type="term" value="F:DNA binding"/>
    <property type="evidence" value="ECO:0007669"/>
    <property type="project" value="InterPro"/>
</dbReference>
<dbReference type="InterPro" id="IPR003583">
    <property type="entry name" value="Hlx-hairpin-Hlx_DNA-bd_motif"/>
</dbReference>
<gene>
    <name evidence="4" type="ORF">BJ958_000477</name>
</gene>
<dbReference type="PANTHER" id="PTHR21180">
    <property type="entry name" value="ENDONUCLEASE/EXONUCLEASE/PHOSPHATASE FAMILY DOMAIN-CONTAINING PROTEIN 1"/>
    <property type="match status" value="1"/>
</dbReference>
<feature type="domain" description="Helix-hairpin-helix DNA-binding motif class 1" evidence="3">
    <location>
        <begin position="279"/>
        <end position="298"/>
    </location>
</feature>
<keyword evidence="2" id="KW-1133">Transmembrane helix</keyword>
<dbReference type="SMART" id="SM00278">
    <property type="entry name" value="HhH1"/>
    <property type="match status" value="2"/>
</dbReference>
<feature type="domain" description="Helix-hairpin-helix DNA-binding motif class 1" evidence="3">
    <location>
        <begin position="309"/>
        <end position="328"/>
    </location>
</feature>
<sequence length="331" mass="32648">MSARRSAARSDPPAADAAARRLALIAADLGVGPSATSHAPADPVEPWWADHTRVAEQPDARPSPAPAPPAPRAPSVAGAPALPEPGRHAARRRRSRPAPGAVLAPLADRLPTLGVSQVAVVALAVALGLAVTTWWVLRDRTEALSPVAAEPTAPLVTTTPTGPGGTAPSAAPSAGTTAGAPAASPASVTVDVAGKVRRPGIVVLGAGARVTDALAAAGGARKGVDLTPLNLARVLVDGEQIVVGGPARPPGAAGAAAGTGTGNGGAAGPLVNLNTAGQTELESLPQVGPVTAQSIIAWRDAHGGFTSVDELLEVDGIGQKTLEQITPHVTV</sequence>
<accession>A0A852R5Q9</accession>
<dbReference type="InterPro" id="IPR051675">
    <property type="entry name" value="Endo/Exo/Phosphatase_dom_1"/>
</dbReference>
<evidence type="ECO:0000259" key="3">
    <source>
        <dbReference type="SMART" id="SM00278"/>
    </source>
</evidence>
<dbReference type="Pfam" id="PF10531">
    <property type="entry name" value="SLBB"/>
    <property type="match status" value="1"/>
</dbReference>
<keyword evidence="2" id="KW-0472">Membrane</keyword>
<dbReference type="RefSeq" id="WP_179725207.1">
    <property type="nucleotide sequence ID" value="NZ_BAABEF010000001.1"/>
</dbReference>
<feature type="compositionally biased region" description="Pro residues" evidence="1">
    <location>
        <begin position="61"/>
        <end position="72"/>
    </location>
</feature>
<dbReference type="Proteomes" id="UP000582231">
    <property type="component" value="Unassembled WGS sequence"/>
</dbReference>
<dbReference type="AlphaFoldDB" id="A0A852R5Q9"/>
<comment type="caution">
    <text evidence="4">The sequence shown here is derived from an EMBL/GenBank/DDBJ whole genome shotgun (WGS) entry which is preliminary data.</text>
</comment>
<dbReference type="Gene3D" id="3.10.560.10">
    <property type="entry name" value="Outer membrane lipoprotein wza domain like"/>
    <property type="match status" value="1"/>
</dbReference>
<dbReference type="EMBL" id="JACCBF010000001">
    <property type="protein sequence ID" value="NYD28931.1"/>
    <property type="molecule type" value="Genomic_DNA"/>
</dbReference>
<evidence type="ECO:0000256" key="1">
    <source>
        <dbReference type="SAM" id="MobiDB-lite"/>
    </source>
</evidence>
<feature type="compositionally biased region" description="Basic and acidic residues" evidence="1">
    <location>
        <begin position="48"/>
        <end position="59"/>
    </location>
</feature>
<reference evidence="4 5" key="1">
    <citation type="submission" date="2020-07" db="EMBL/GenBank/DDBJ databases">
        <title>Sequencing the genomes of 1000 actinobacteria strains.</title>
        <authorList>
            <person name="Klenk H.-P."/>
        </authorList>
    </citation>
    <scope>NUCLEOTIDE SEQUENCE [LARGE SCALE GENOMIC DNA]</scope>
    <source>
        <strain evidence="4 5">DSM 19082</strain>
    </source>
</reference>
<proteinExistence type="predicted"/>
<feature type="region of interest" description="Disordered" evidence="1">
    <location>
        <begin position="32"/>
        <end position="98"/>
    </location>
</feature>
<name>A0A852R5Q9_9ACTN</name>
<dbReference type="NCBIfam" id="TIGR00426">
    <property type="entry name" value="competence protein ComEA helix-hairpin-helix repeat region"/>
    <property type="match status" value="1"/>
</dbReference>
<feature type="transmembrane region" description="Helical" evidence="2">
    <location>
        <begin position="118"/>
        <end position="137"/>
    </location>
</feature>
<dbReference type="InterPro" id="IPR019554">
    <property type="entry name" value="Soluble_ligand-bd"/>
</dbReference>
<dbReference type="GO" id="GO:0015627">
    <property type="term" value="C:type II protein secretion system complex"/>
    <property type="evidence" value="ECO:0007669"/>
    <property type="project" value="TreeGrafter"/>
</dbReference>
<dbReference type="InterPro" id="IPR004509">
    <property type="entry name" value="Competence_ComEA_HhH"/>
</dbReference>
<organism evidence="4 5">
    <name type="scientific">Nocardioides kongjuensis</name>
    <dbReference type="NCBI Taxonomy" id="349522"/>
    <lineage>
        <taxon>Bacteria</taxon>
        <taxon>Bacillati</taxon>
        <taxon>Actinomycetota</taxon>
        <taxon>Actinomycetes</taxon>
        <taxon>Propionibacteriales</taxon>
        <taxon>Nocardioidaceae</taxon>
        <taxon>Nocardioides</taxon>
    </lineage>
</organism>
<evidence type="ECO:0000256" key="2">
    <source>
        <dbReference type="SAM" id="Phobius"/>
    </source>
</evidence>
<keyword evidence="5" id="KW-1185">Reference proteome</keyword>
<dbReference type="GO" id="GO:0015628">
    <property type="term" value="P:protein secretion by the type II secretion system"/>
    <property type="evidence" value="ECO:0007669"/>
    <property type="project" value="TreeGrafter"/>
</dbReference>
<dbReference type="SUPFAM" id="SSF47781">
    <property type="entry name" value="RuvA domain 2-like"/>
    <property type="match status" value="1"/>
</dbReference>
<keyword evidence="2" id="KW-0812">Transmembrane</keyword>
<dbReference type="Gene3D" id="1.10.150.280">
    <property type="entry name" value="AF1531-like domain"/>
    <property type="match status" value="1"/>
</dbReference>
<evidence type="ECO:0000313" key="5">
    <source>
        <dbReference type="Proteomes" id="UP000582231"/>
    </source>
</evidence>
<evidence type="ECO:0000313" key="4">
    <source>
        <dbReference type="EMBL" id="NYD28931.1"/>
    </source>
</evidence>
<dbReference type="GO" id="GO:0006281">
    <property type="term" value="P:DNA repair"/>
    <property type="evidence" value="ECO:0007669"/>
    <property type="project" value="InterPro"/>
</dbReference>